<evidence type="ECO:0000256" key="15">
    <source>
        <dbReference type="SAM" id="MobiDB-lite"/>
    </source>
</evidence>
<dbReference type="Pfam" id="PF00052">
    <property type="entry name" value="Laminin_B"/>
    <property type="match status" value="1"/>
</dbReference>
<feature type="disulfide bond" evidence="13">
    <location>
        <begin position="362"/>
        <end position="374"/>
    </location>
</feature>
<evidence type="ECO:0000256" key="5">
    <source>
        <dbReference type="ARBA" id="ARBA00022729"/>
    </source>
</evidence>
<dbReference type="SMART" id="SM00180">
    <property type="entry name" value="EGF_Lam"/>
    <property type="match status" value="10"/>
</dbReference>
<dbReference type="PROSITE" id="PS50027">
    <property type="entry name" value="EGF_LAM_2"/>
    <property type="match status" value="8"/>
</dbReference>
<dbReference type="CDD" id="cd00055">
    <property type="entry name" value="EGF_Lam"/>
    <property type="match status" value="10"/>
</dbReference>
<feature type="domain" description="Laminin EGF-like" evidence="16">
    <location>
        <begin position="362"/>
        <end position="408"/>
    </location>
</feature>
<evidence type="ECO:0000256" key="3">
    <source>
        <dbReference type="ARBA" id="ARBA00022525"/>
    </source>
</evidence>
<reference evidence="19" key="2">
    <citation type="submission" date="2025-09" db="UniProtKB">
        <authorList>
            <consortium name="Ensembl"/>
        </authorList>
    </citation>
    <scope>IDENTIFICATION</scope>
</reference>
<protein>
    <submittedName>
        <fullName evidence="19">Laminin, gamma 1</fullName>
    </submittedName>
</protein>
<dbReference type="PROSITE" id="PS51115">
    <property type="entry name" value="LAMININ_IVA"/>
    <property type="match status" value="1"/>
</dbReference>
<feature type="disulfide bond" evidence="13">
    <location>
        <begin position="945"/>
        <end position="957"/>
    </location>
</feature>
<evidence type="ECO:0000256" key="11">
    <source>
        <dbReference type="ARBA" id="ARBA00023180"/>
    </source>
</evidence>
<feature type="disulfide bond" evidence="13">
    <location>
        <begin position="382"/>
        <end position="391"/>
    </location>
</feature>
<keyword evidence="11" id="KW-0325">Glycoprotein</keyword>
<evidence type="ECO:0000256" key="9">
    <source>
        <dbReference type="ARBA" id="ARBA00023054"/>
    </source>
</evidence>
<organism evidence="19 20">
    <name type="scientific">Cyprinus carpio</name>
    <name type="common">Common carp</name>
    <dbReference type="NCBI Taxonomy" id="7962"/>
    <lineage>
        <taxon>Eukaryota</taxon>
        <taxon>Metazoa</taxon>
        <taxon>Chordata</taxon>
        <taxon>Craniata</taxon>
        <taxon>Vertebrata</taxon>
        <taxon>Euteleostomi</taxon>
        <taxon>Actinopterygii</taxon>
        <taxon>Neopterygii</taxon>
        <taxon>Teleostei</taxon>
        <taxon>Ostariophysi</taxon>
        <taxon>Cypriniformes</taxon>
        <taxon>Cyprinidae</taxon>
        <taxon>Cyprininae</taxon>
        <taxon>Cyprinus</taxon>
    </lineage>
</organism>
<dbReference type="InterPro" id="IPR056863">
    <property type="entry name" value="LMN_ATRN_NET-like_EGF"/>
</dbReference>
<evidence type="ECO:0000256" key="14">
    <source>
        <dbReference type="SAM" id="Coils"/>
    </source>
</evidence>
<dbReference type="GO" id="GO:0009888">
    <property type="term" value="P:tissue development"/>
    <property type="evidence" value="ECO:0007669"/>
    <property type="project" value="TreeGrafter"/>
</dbReference>
<comment type="subcellular location">
    <subcellularLocation>
        <location evidence="2">Secreted</location>
        <location evidence="2">Extracellular space</location>
        <location evidence="2">Extracellular matrix</location>
        <location evidence="2">Basement membrane</location>
    </subcellularLocation>
</comment>
<dbReference type="FunFam" id="2.10.25.10:FF:000224">
    <property type="entry name" value="Usherin"/>
    <property type="match status" value="1"/>
</dbReference>
<feature type="domain" description="Laminin EGF-like" evidence="16">
    <location>
        <begin position="686"/>
        <end position="734"/>
    </location>
</feature>
<feature type="disulfide bond" evidence="13">
    <location>
        <begin position="965"/>
        <end position="974"/>
    </location>
</feature>
<dbReference type="SMART" id="SM00136">
    <property type="entry name" value="LamNT"/>
    <property type="match status" value="1"/>
</dbReference>
<dbReference type="FunFam" id="2.10.25.10:FF:000067">
    <property type="entry name" value="Laminin subunit gamma 1"/>
    <property type="match status" value="2"/>
</dbReference>
<evidence type="ECO:0000256" key="13">
    <source>
        <dbReference type="PROSITE-ProRule" id="PRU00460"/>
    </source>
</evidence>
<feature type="domain" description="Laminin EGF-like" evidence="16">
    <location>
        <begin position="409"/>
        <end position="458"/>
    </location>
</feature>
<evidence type="ECO:0000256" key="4">
    <source>
        <dbReference type="ARBA" id="ARBA00022530"/>
    </source>
</evidence>
<dbReference type="FunFam" id="2.60.120.260:FF:000018">
    <property type="entry name" value="Laminin subunit gamma 1"/>
    <property type="match status" value="1"/>
</dbReference>
<dbReference type="FunFam" id="2.10.25.10:FF:001192">
    <property type="entry name" value="Laminin subunit gamma-1"/>
    <property type="match status" value="1"/>
</dbReference>
<dbReference type="Pfam" id="PF24973">
    <property type="entry name" value="EGF_LMN_ATRN"/>
    <property type="match status" value="1"/>
</dbReference>
<dbReference type="FunFam" id="2.10.25.10:FF:000193">
    <property type="entry name" value="Laminin subunit gamma 1"/>
    <property type="match status" value="1"/>
</dbReference>
<feature type="disulfide bond" evidence="13">
    <location>
        <begin position="869"/>
        <end position="878"/>
    </location>
</feature>
<feature type="disulfide bond" evidence="13">
    <location>
        <begin position="334"/>
        <end position="343"/>
    </location>
</feature>
<evidence type="ECO:0000313" key="19">
    <source>
        <dbReference type="Ensembl" id="ENSCCRP00010047897.1"/>
    </source>
</evidence>
<feature type="disulfide bond" evidence="13">
    <location>
        <begin position="899"/>
        <end position="916"/>
    </location>
</feature>
<dbReference type="FunFam" id="2.10.25.10:FF:000758">
    <property type="entry name" value="Laminin subunit gamma 1"/>
    <property type="match status" value="1"/>
</dbReference>
<dbReference type="InterPro" id="IPR002049">
    <property type="entry name" value="LE_dom"/>
</dbReference>
<dbReference type="PROSITE" id="PS51117">
    <property type="entry name" value="LAMININ_NTER"/>
    <property type="match status" value="1"/>
</dbReference>
<dbReference type="FunFam" id="2.10.25.10:FF:000174">
    <property type="entry name" value="Laminin subunit gamma-1"/>
    <property type="match status" value="1"/>
</dbReference>
<name>A0A8C1KKD3_CYPCA</name>
<keyword evidence="3" id="KW-0964">Secreted</keyword>
<feature type="domain" description="Laminin EGF-like" evidence="16">
    <location>
        <begin position="897"/>
        <end position="944"/>
    </location>
</feature>
<feature type="domain" description="Laminin EGF-like" evidence="16">
    <location>
        <begin position="945"/>
        <end position="992"/>
    </location>
</feature>
<evidence type="ECO:0000256" key="1">
    <source>
        <dbReference type="ARBA" id="ARBA00002418"/>
    </source>
</evidence>
<evidence type="ECO:0000259" key="17">
    <source>
        <dbReference type="PROSITE" id="PS51115"/>
    </source>
</evidence>
<feature type="coiled-coil region" evidence="14">
    <location>
        <begin position="1004"/>
        <end position="1162"/>
    </location>
</feature>
<dbReference type="InterPro" id="IPR050440">
    <property type="entry name" value="Laminin/Netrin_ECM"/>
</dbReference>
<dbReference type="GO" id="GO:0005604">
    <property type="term" value="C:basement membrane"/>
    <property type="evidence" value="ECO:0007669"/>
    <property type="project" value="UniProtKB-SubCell"/>
</dbReference>
<dbReference type="PROSITE" id="PS01248">
    <property type="entry name" value="EGF_LAM_1"/>
    <property type="match status" value="5"/>
</dbReference>
<dbReference type="Gene3D" id="2.10.25.10">
    <property type="entry name" value="Laminin"/>
    <property type="match status" value="9"/>
</dbReference>
<dbReference type="PANTHER" id="PTHR10574">
    <property type="entry name" value="NETRIN/LAMININ-RELATED"/>
    <property type="match status" value="1"/>
</dbReference>
<dbReference type="InterPro" id="IPR000742">
    <property type="entry name" value="EGF"/>
</dbReference>
<dbReference type="Gene3D" id="2.60.120.260">
    <property type="entry name" value="Galactose-binding domain-like"/>
    <property type="match status" value="1"/>
</dbReference>
<keyword evidence="10 13" id="KW-1015">Disulfide bond</keyword>
<evidence type="ECO:0000256" key="12">
    <source>
        <dbReference type="ARBA" id="ARBA00023292"/>
    </source>
</evidence>
<feature type="disulfide bond" evidence="13">
    <location>
        <begin position="704"/>
        <end position="713"/>
    </location>
</feature>
<dbReference type="GO" id="GO:0007155">
    <property type="term" value="P:cell adhesion"/>
    <property type="evidence" value="ECO:0007669"/>
    <property type="project" value="UniProtKB-KW"/>
</dbReference>
<keyword evidence="4" id="KW-0272">Extracellular matrix</keyword>
<feature type="domain" description="Laminin EGF-like" evidence="16">
    <location>
        <begin position="306"/>
        <end position="361"/>
    </location>
</feature>
<comment type="caution">
    <text evidence="13">Lacks conserved residue(s) required for the propagation of feature annotation.</text>
</comment>
<dbReference type="SMART" id="SM00281">
    <property type="entry name" value="LamB"/>
    <property type="match status" value="1"/>
</dbReference>
<keyword evidence="5" id="KW-0732">Signal</keyword>
<dbReference type="SUPFAM" id="SSF57196">
    <property type="entry name" value="EGF/Laminin"/>
    <property type="match status" value="10"/>
</dbReference>
<feature type="domain" description="Laminin N-terminal" evidence="18">
    <location>
        <begin position="10"/>
        <end position="249"/>
    </location>
</feature>
<dbReference type="PANTHER" id="PTHR10574:SF270">
    <property type="entry name" value="LAMININ SUBUNIT GAMMA-1"/>
    <property type="match status" value="1"/>
</dbReference>
<feature type="disulfide bond" evidence="13">
    <location>
        <begin position="429"/>
        <end position="438"/>
    </location>
</feature>
<comment type="function">
    <text evidence="1">Binding to cells via a high affinity receptor, laminin is thought to mediate the attachment, migration and organization of cells into tissues during embryonic development by interacting with other extracellular matrix components.</text>
</comment>
<dbReference type="GO" id="GO:0007411">
    <property type="term" value="P:axon guidance"/>
    <property type="evidence" value="ECO:0007669"/>
    <property type="project" value="TreeGrafter"/>
</dbReference>
<keyword evidence="20" id="KW-1185">Reference proteome</keyword>
<feature type="domain" description="Laminin IV type A" evidence="17">
    <location>
        <begin position="485"/>
        <end position="651"/>
    </location>
</feature>
<feature type="coiled-coil region" evidence="14">
    <location>
        <begin position="1385"/>
        <end position="1419"/>
    </location>
</feature>
<keyword evidence="6" id="KW-0677">Repeat</keyword>
<dbReference type="Proteomes" id="UP000694427">
    <property type="component" value="Unplaced"/>
</dbReference>
<feature type="disulfide bond" evidence="13">
    <location>
        <begin position="918"/>
        <end position="927"/>
    </location>
</feature>
<feature type="disulfide bond" evidence="13">
    <location>
        <begin position="814"/>
        <end position="823"/>
    </location>
</feature>
<sequence>MDECIDDSNRPHRCMPEFVNAAFNVTVVATNTCGSPPEEYCVQTGVTGVTKSCHICDAGDPRHHHSAVYLTDYNNQADTTWWQSQTMLAGIQYPNSINLTLHLGKSFDITYVRLKFHTSRPESFAIYKRTSEDGPWIPYQYYSGSCEKTYSKINRGFIRTGEDEQQALCTDEFSDISPLTGGNVAFSTLEGRPSKYNFDNSPVLQDWVTATDIRVALNRLNTFGDEVFNDPKVLKSYYYAISDFAVGGRCKCNGHASECVKNERSKLVCNCKHNTEGPDCNVCKPFYNDRPWRRATADNANECLPCNCNGKSGECYFDSELYRATGHGGHCRNCADNTDGPNCERCLDNYYRDPSGQRCLSCSCNPVGSLSTQCDNTGRCSCKPGVTGDKCDRCQPGYHTLTAAGCRPCSCNPAGSTQECDVQTGRCQCKENVDGFNCDRCKLGYFNLDPQNPQGCTPCFCFQHSTVCESADGYHIHKITSTFDRDEEGWKGQQRDGSSVPVQWSPTSREISLISEDYFPIYFVAPEKFLGNQLLSYGQNLTLNFRIQRHDARLSAEDIVLEGAGHRVAVPLIAQGNSYPEEETQTFVFRLHDTTEYPWRPTLKHTDFQKLLYNLTSVMILKIGRGAGYLDNVSLVTARRGPGTPARWVEKCTCPQGYLGQHCEQCDLGYRRSQPELGLFSSCEPCICNGHSDTCDSVTGMCNCQHNTTGMSCERCKDGFYGDSTVGSSSDCKPCPCPAGATCAVVPRTKEVVCTNCPTGTTGKRCELCDDGFFGDPLGENGPIRACRACSCNNNIDPNAVGNCNRETGECLKCIYNTTGVFCDRCKEGFYGDARAANVTDKCKPCSCSPYGTVDGKTTCSQVTGQCQCLPYVINRDCSACEPGFYNLQSGKGCERCNCNSIGSTNGQCDIASGQCECQPGVTGQHCERCEVNFFGFSSSGCKPCDCDPEGSESAQCKDDGRCQCLPGFVGARCDMCEENYFYNRSTPGCQQCPNCYSLVRDKVNQQRQKLHDLQNLIDNLDNTENTVSDKAFEDRLKEAEKTIMDLLEEAQASKEVDKGLLDRLNNINKTLNNQWNRLQNIKNTVDNTGTQADRARNRVREAEDLISTAREELDKAKEAISKVDIKIPTTSGDPNNMTLLAEEARKLSEKHKADADQIEKIAKDANDTSTKAYNMLKKALDGENKTSSDIDELNRKYVEAKDLAKDLEKQAAKVQAEAEEAGNKALKIYANLTSLPPIDTKTLEDEANKIKKEASDLDKLIDKTEKEYDDLREDLRGKETEVRKLLEKGKTEQQGSAKTKADAEKAVEDTMKLDGEVNNMMDQLTAAEKELEKKKAEADADMMMAAMVGYGNIDKVDLSKLNQIDSALKDAKDKMAGSELDRKLKELNDIAKSQEDMIGDYERQIREIRADITNLNDIKNTLPEGCFNTPSLERP</sequence>
<dbReference type="InterPro" id="IPR000034">
    <property type="entry name" value="Laminin_IV"/>
</dbReference>
<evidence type="ECO:0000259" key="18">
    <source>
        <dbReference type="PROSITE" id="PS51117"/>
    </source>
</evidence>
<dbReference type="FunFam" id="2.10.25.10:FF:000163">
    <property type="entry name" value="laminin subunit gamma-1"/>
    <property type="match status" value="1"/>
</dbReference>
<evidence type="ECO:0000256" key="10">
    <source>
        <dbReference type="ARBA" id="ARBA00023157"/>
    </source>
</evidence>
<feature type="region of interest" description="Disordered" evidence="15">
    <location>
        <begin position="1287"/>
        <end position="1306"/>
    </location>
</feature>
<dbReference type="FunFam" id="2.10.25.10:FF:000166">
    <property type="entry name" value="laminin subunit gamma-1"/>
    <property type="match status" value="1"/>
</dbReference>
<proteinExistence type="predicted"/>
<feature type="coiled-coil region" evidence="14">
    <location>
        <begin position="1318"/>
        <end position="1347"/>
    </location>
</feature>
<keyword evidence="8" id="KW-0130">Cell adhesion</keyword>
<dbReference type="Pfam" id="PF00053">
    <property type="entry name" value="EGF_laminin"/>
    <property type="match status" value="10"/>
</dbReference>
<keyword evidence="12 13" id="KW-0424">Laminin EGF-like domain</keyword>
<evidence type="ECO:0000313" key="20">
    <source>
        <dbReference type="Proteomes" id="UP000694427"/>
    </source>
</evidence>
<keyword evidence="7" id="KW-0084">Basement membrane</keyword>
<evidence type="ECO:0000256" key="2">
    <source>
        <dbReference type="ARBA" id="ARBA00004302"/>
    </source>
</evidence>
<feature type="disulfide bond" evidence="13">
    <location>
        <begin position="897"/>
        <end position="909"/>
    </location>
</feature>
<evidence type="ECO:0000256" key="7">
    <source>
        <dbReference type="ARBA" id="ARBA00022869"/>
    </source>
</evidence>
<dbReference type="Ensembl" id="ENSCCRT00010052515.1">
    <property type="protein sequence ID" value="ENSCCRP00010047897.1"/>
    <property type="gene ID" value="ENSCCRG00010017780.1"/>
</dbReference>
<reference evidence="19" key="1">
    <citation type="submission" date="2025-08" db="UniProtKB">
        <authorList>
            <consortium name="Ensembl"/>
        </authorList>
    </citation>
    <scope>IDENTIFICATION</scope>
</reference>
<keyword evidence="9 14" id="KW-0175">Coiled coil</keyword>
<dbReference type="GO" id="GO:0009887">
    <property type="term" value="P:animal organ morphogenesis"/>
    <property type="evidence" value="ECO:0007669"/>
    <property type="project" value="TreeGrafter"/>
</dbReference>
<dbReference type="Pfam" id="PF00055">
    <property type="entry name" value="Laminin_N"/>
    <property type="match status" value="1"/>
</dbReference>
<evidence type="ECO:0000259" key="16">
    <source>
        <dbReference type="PROSITE" id="PS50027"/>
    </source>
</evidence>
<dbReference type="InterPro" id="IPR008211">
    <property type="entry name" value="Laminin_N"/>
</dbReference>
<dbReference type="PRINTS" id="PR00011">
    <property type="entry name" value="EGFLAMININ"/>
</dbReference>
<accession>A0A8C1KKD3</accession>
<feature type="domain" description="Laminin EGF-like" evidence="16">
    <location>
        <begin position="790"/>
        <end position="845"/>
    </location>
</feature>
<evidence type="ECO:0000256" key="8">
    <source>
        <dbReference type="ARBA" id="ARBA00022889"/>
    </source>
</evidence>
<feature type="domain" description="Laminin EGF-like" evidence="16">
    <location>
        <begin position="846"/>
        <end position="896"/>
    </location>
</feature>
<dbReference type="SUPFAM" id="SSF58104">
    <property type="entry name" value="Methyl-accepting chemotaxis protein (MCP) signaling domain"/>
    <property type="match status" value="1"/>
</dbReference>
<evidence type="ECO:0000256" key="6">
    <source>
        <dbReference type="ARBA" id="ARBA00022737"/>
    </source>
</evidence>
<dbReference type="SMART" id="SM00181">
    <property type="entry name" value="EGF"/>
    <property type="match status" value="7"/>
</dbReference>